<keyword evidence="1" id="KW-0472">Membrane</keyword>
<sequence length="126" mass="14769">MNIYRIYEHEEKRQETVKVGFLWFAFFFGWLWALTQGLFKCALKWFLISLTISVVAQVISRLTHNTTMGSIFNLAALIVLWIWIGNIASRRKEAHLVKKGYKLIYESEAGCFDEAMSSFRKQQIPE</sequence>
<keyword evidence="1" id="KW-1133">Transmembrane helix</keyword>
<dbReference type="EMBL" id="JARVCO010000012">
    <property type="protein sequence ID" value="MDZ8120322.1"/>
    <property type="molecule type" value="Genomic_DNA"/>
</dbReference>
<evidence type="ECO:0000313" key="3">
    <source>
        <dbReference type="Proteomes" id="UP001290861"/>
    </source>
</evidence>
<proteinExistence type="predicted"/>
<keyword evidence="3" id="KW-1185">Reference proteome</keyword>
<organism evidence="2 3">
    <name type="scientific">Pontiella agarivorans</name>
    <dbReference type="NCBI Taxonomy" id="3038953"/>
    <lineage>
        <taxon>Bacteria</taxon>
        <taxon>Pseudomonadati</taxon>
        <taxon>Kiritimatiellota</taxon>
        <taxon>Kiritimatiellia</taxon>
        <taxon>Kiritimatiellales</taxon>
        <taxon>Pontiellaceae</taxon>
        <taxon>Pontiella</taxon>
    </lineage>
</organism>
<protein>
    <submittedName>
        <fullName evidence="2">DUF2628 domain-containing protein</fullName>
    </submittedName>
</protein>
<feature type="transmembrane region" description="Helical" evidence="1">
    <location>
        <begin position="20"/>
        <end position="39"/>
    </location>
</feature>
<keyword evidence="1" id="KW-0812">Transmembrane</keyword>
<reference evidence="2 3" key="1">
    <citation type="journal article" date="2024" name="Appl. Environ. Microbiol.">
        <title>Pontiella agarivorans sp. nov., a novel marine anaerobic bacterium capable of degrading macroalgal polysaccharides and fixing nitrogen.</title>
        <authorList>
            <person name="Liu N."/>
            <person name="Kivenson V."/>
            <person name="Peng X."/>
            <person name="Cui Z."/>
            <person name="Lankiewicz T.S."/>
            <person name="Gosselin K.M."/>
            <person name="English C.J."/>
            <person name="Blair E.M."/>
            <person name="O'Malley M.A."/>
            <person name="Valentine D.L."/>
        </authorList>
    </citation>
    <scope>NUCLEOTIDE SEQUENCE [LARGE SCALE GENOMIC DNA]</scope>
    <source>
        <strain evidence="2 3">NLcol2</strain>
    </source>
</reference>
<accession>A0ABU5N1L8</accession>
<dbReference type="InterPro" id="IPR024399">
    <property type="entry name" value="DUF2628"/>
</dbReference>
<feature type="transmembrane region" description="Helical" evidence="1">
    <location>
        <begin position="70"/>
        <end position="89"/>
    </location>
</feature>
<name>A0ABU5N1L8_9BACT</name>
<evidence type="ECO:0000256" key="1">
    <source>
        <dbReference type="SAM" id="Phobius"/>
    </source>
</evidence>
<dbReference type="RefSeq" id="WP_322610096.1">
    <property type="nucleotide sequence ID" value="NZ_JARVCO010000012.1"/>
</dbReference>
<dbReference type="Pfam" id="PF10947">
    <property type="entry name" value="DUF2628"/>
    <property type="match status" value="1"/>
</dbReference>
<comment type="caution">
    <text evidence="2">The sequence shown here is derived from an EMBL/GenBank/DDBJ whole genome shotgun (WGS) entry which is preliminary data.</text>
</comment>
<gene>
    <name evidence="2" type="ORF">P9H32_16950</name>
</gene>
<dbReference type="Proteomes" id="UP001290861">
    <property type="component" value="Unassembled WGS sequence"/>
</dbReference>
<evidence type="ECO:0000313" key="2">
    <source>
        <dbReference type="EMBL" id="MDZ8120322.1"/>
    </source>
</evidence>